<feature type="coiled-coil region" evidence="1">
    <location>
        <begin position="24"/>
        <end position="54"/>
    </location>
</feature>
<evidence type="ECO:0000313" key="3">
    <source>
        <dbReference type="EMBL" id="MBF2709548.1"/>
    </source>
</evidence>
<proteinExistence type="predicted"/>
<evidence type="ECO:0000313" key="4">
    <source>
        <dbReference type="Proteomes" id="UP000646211"/>
    </source>
</evidence>
<protein>
    <submittedName>
        <fullName evidence="3">Uncharacterized protein</fullName>
    </submittedName>
</protein>
<sequence>MMFTKMIYKTAVCLGLILVMQQNCFAQTKTKDELKAEREELKTEMKSKDAEERKVKFEKLSEPKTSGISSVDELASNSTKMLVSTKEINVLVPEMYKRTIGESVDGVADVTVKKPTLDELGALGMNIATQVKTVADMSATIASAANDLKSASMMQIPKATKSLNFSKDVLALVLPELNLNLKVLYNLIATLKSSGNY</sequence>
<dbReference type="EMBL" id="JADHEC010000034">
    <property type="protein sequence ID" value="MBF2709548.1"/>
    <property type="molecule type" value="Genomic_DNA"/>
</dbReference>
<dbReference type="AlphaFoldDB" id="A0A930Y037"/>
<feature type="chain" id="PRO_5037896814" evidence="2">
    <location>
        <begin position="27"/>
        <end position="197"/>
    </location>
</feature>
<accession>A0A930Y037</accession>
<keyword evidence="4" id="KW-1185">Reference proteome</keyword>
<keyword evidence="2" id="KW-0732">Signal</keyword>
<dbReference type="Proteomes" id="UP000646211">
    <property type="component" value="Unassembled WGS sequence"/>
</dbReference>
<dbReference type="RefSeq" id="WP_194312788.1">
    <property type="nucleotide sequence ID" value="NZ_JADHEC010000034.1"/>
</dbReference>
<name>A0A930Y037_9FLAO</name>
<feature type="signal peptide" evidence="2">
    <location>
        <begin position="1"/>
        <end position="26"/>
    </location>
</feature>
<gene>
    <name evidence="3" type="ORF">IR213_13250</name>
</gene>
<keyword evidence="1" id="KW-0175">Coiled coil</keyword>
<evidence type="ECO:0000256" key="2">
    <source>
        <dbReference type="SAM" id="SignalP"/>
    </source>
</evidence>
<organism evidence="3 4">
    <name type="scientific">Flavobacterium soyangense</name>
    <dbReference type="NCBI Taxonomy" id="2023265"/>
    <lineage>
        <taxon>Bacteria</taxon>
        <taxon>Pseudomonadati</taxon>
        <taxon>Bacteroidota</taxon>
        <taxon>Flavobacteriia</taxon>
        <taxon>Flavobacteriales</taxon>
        <taxon>Flavobacteriaceae</taxon>
        <taxon>Flavobacterium</taxon>
    </lineage>
</organism>
<comment type="caution">
    <text evidence="3">The sequence shown here is derived from an EMBL/GenBank/DDBJ whole genome shotgun (WGS) entry which is preliminary data.</text>
</comment>
<reference evidence="3" key="1">
    <citation type="submission" date="2020-11" db="EMBL/GenBank/DDBJ databases">
        <title>Genome of Flavobacterium soyangense.</title>
        <authorList>
            <person name="Liu Q."/>
            <person name="Xin Y.-H."/>
        </authorList>
    </citation>
    <scope>NUCLEOTIDE SEQUENCE</scope>
    <source>
        <strain evidence="3">CGMCC 1.13493</strain>
    </source>
</reference>
<evidence type="ECO:0000256" key="1">
    <source>
        <dbReference type="SAM" id="Coils"/>
    </source>
</evidence>